<organism evidence="2 3">
    <name type="scientific">Caerostris darwini</name>
    <dbReference type="NCBI Taxonomy" id="1538125"/>
    <lineage>
        <taxon>Eukaryota</taxon>
        <taxon>Metazoa</taxon>
        <taxon>Ecdysozoa</taxon>
        <taxon>Arthropoda</taxon>
        <taxon>Chelicerata</taxon>
        <taxon>Arachnida</taxon>
        <taxon>Araneae</taxon>
        <taxon>Araneomorphae</taxon>
        <taxon>Entelegynae</taxon>
        <taxon>Araneoidea</taxon>
        <taxon>Araneidae</taxon>
        <taxon>Caerostris</taxon>
    </lineage>
</organism>
<evidence type="ECO:0000313" key="3">
    <source>
        <dbReference type="Proteomes" id="UP001054837"/>
    </source>
</evidence>
<sequence length="127" mass="13969">MIPKGKISMENSSGRLVCSAPTTGFCTSAFSYSSEGIPPFIIPSFDYQFQISSAELSSSKDVITLSNLFVCAFDRYHFPSLFQESKPSSRKWNKFPNEEGKGNGEDRGVGGRSGVRILGTLENRMHS</sequence>
<gene>
    <name evidence="2" type="ORF">CDAR_405481</name>
</gene>
<dbReference type="AlphaFoldDB" id="A0AAV4WET1"/>
<dbReference type="EMBL" id="BPLQ01014608">
    <property type="protein sequence ID" value="GIY81366.1"/>
    <property type="molecule type" value="Genomic_DNA"/>
</dbReference>
<name>A0AAV4WET1_9ARAC</name>
<dbReference type="Proteomes" id="UP001054837">
    <property type="component" value="Unassembled WGS sequence"/>
</dbReference>
<keyword evidence="3" id="KW-1185">Reference proteome</keyword>
<reference evidence="2 3" key="1">
    <citation type="submission" date="2021-06" db="EMBL/GenBank/DDBJ databases">
        <title>Caerostris darwini draft genome.</title>
        <authorList>
            <person name="Kono N."/>
            <person name="Arakawa K."/>
        </authorList>
    </citation>
    <scope>NUCLEOTIDE SEQUENCE [LARGE SCALE GENOMIC DNA]</scope>
</reference>
<proteinExistence type="predicted"/>
<evidence type="ECO:0000313" key="2">
    <source>
        <dbReference type="EMBL" id="GIY81366.1"/>
    </source>
</evidence>
<feature type="region of interest" description="Disordered" evidence="1">
    <location>
        <begin position="84"/>
        <end position="113"/>
    </location>
</feature>
<comment type="caution">
    <text evidence="2">The sequence shown here is derived from an EMBL/GenBank/DDBJ whole genome shotgun (WGS) entry which is preliminary data.</text>
</comment>
<protein>
    <submittedName>
        <fullName evidence="2">Uncharacterized protein</fullName>
    </submittedName>
</protein>
<evidence type="ECO:0000256" key="1">
    <source>
        <dbReference type="SAM" id="MobiDB-lite"/>
    </source>
</evidence>
<feature type="compositionally biased region" description="Basic and acidic residues" evidence="1">
    <location>
        <begin position="96"/>
        <end position="109"/>
    </location>
</feature>
<accession>A0AAV4WET1</accession>